<gene>
    <name evidence="7" type="ORF">EEB11_08025</name>
</gene>
<keyword evidence="5 6" id="KW-0472">Membrane</keyword>
<sequence length="221" mass="23717">MGHHLVACHPQRALCGSGRDGVPVHPAQNLYTSFVFLSAGQGDVNLAANQVLLQFLHLFSYMLDAFAFSAEALVGQAVGARAVGPLRRAAILSGKWALGGSLILTTAALFGGPQLIALMTTAPHVQAEAMRYLPWVCIMPLVSFGSFIFDGIFIGATMSRQMRNVMFVSLILYLATILIGLPLIGNHALWLGLIVMSLARTLLMARSYPQVEAKARVAQDP</sequence>
<keyword evidence="3 6" id="KW-0812">Transmembrane</keyword>
<reference evidence="7 8" key="1">
    <citation type="submission" date="2018-11" db="EMBL/GenBank/DDBJ databases">
        <title>Tabrizicola sp. isolated from sediment of alpine lake.</title>
        <authorList>
            <person name="Liu Z."/>
        </authorList>
    </citation>
    <scope>NUCLEOTIDE SEQUENCE [LARGE SCALE GENOMIC DNA]</scope>
    <source>
        <strain evidence="7 8">DRYC-M-16</strain>
    </source>
</reference>
<dbReference type="EMBL" id="RPEM01000004">
    <property type="protein sequence ID" value="TGD43989.1"/>
    <property type="molecule type" value="Genomic_DNA"/>
</dbReference>
<organism evidence="7 8">
    <name type="scientific">Pseudotabrizicola sediminis</name>
    <dbReference type="NCBI Taxonomy" id="2486418"/>
    <lineage>
        <taxon>Bacteria</taxon>
        <taxon>Pseudomonadati</taxon>
        <taxon>Pseudomonadota</taxon>
        <taxon>Alphaproteobacteria</taxon>
        <taxon>Rhodobacterales</taxon>
        <taxon>Paracoccaceae</taxon>
        <taxon>Pseudotabrizicola</taxon>
    </lineage>
</organism>
<keyword evidence="8" id="KW-1185">Reference proteome</keyword>
<evidence type="ECO:0000256" key="3">
    <source>
        <dbReference type="ARBA" id="ARBA00022692"/>
    </source>
</evidence>
<feature type="transmembrane region" description="Helical" evidence="6">
    <location>
        <begin position="96"/>
        <end position="120"/>
    </location>
</feature>
<evidence type="ECO:0000256" key="2">
    <source>
        <dbReference type="ARBA" id="ARBA00010199"/>
    </source>
</evidence>
<evidence type="ECO:0000256" key="5">
    <source>
        <dbReference type="ARBA" id="ARBA00023136"/>
    </source>
</evidence>
<dbReference type="Proteomes" id="UP000297741">
    <property type="component" value="Unassembled WGS sequence"/>
</dbReference>
<evidence type="ECO:0000256" key="6">
    <source>
        <dbReference type="SAM" id="Phobius"/>
    </source>
</evidence>
<evidence type="ECO:0000313" key="8">
    <source>
        <dbReference type="Proteomes" id="UP000297741"/>
    </source>
</evidence>
<dbReference type="InterPro" id="IPR002528">
    <property type="entry name" value="MATE_fam"/>
</dbReference>
<name>A0ABY2KN11_9RHOB</name>
<feature type="transmembrane region" description="Helical" evidence="6">
    <location>
        <begin position="132"/>
        <end position="153"/>
    </location>
</feature>
<comment type="similarity">
    <text evidence="2">Belongs to the multi antimicrobial extrusion (MATE) (TC 2.A.66.1) family.</text>
</comment>
<keyword evidence="4 6" id="KW-1133">Transmembrane helix</keyword>
<comment type="caution">
    <text evidence="7">The sequence shown here is derived from an EMBL/GenBank/DDBJ whole genome shotgun (WGS) entry which is preliminary data.</text>
</comment>
<dbReference type="PANTHER" id="PTHR42893">
    <property type="entry name" value="PROTEIN DETOXIFICATION 44, CHLOROPLASTIC-RELATED"/>
    <property type="match status" value="1"/>
</dbReference>
<proteinExistence type="inferred from homology"/>
<dbReference type="Pfam" id="PF01554">
    <property type="entry name" value="MatE"/>
    <property type="match status" value="1"/>
</dbReference>
<evidence type="ECO:0000256" key="4">
    <source>
        <dbReference type="ARBA" id="ARBA00022989"/>
    </source>
</evidence>
<feature type="transmembrane region" description="Helical" evidence="6">
    <location>
        <begin position="165"/>
        <end position="184"/>
    </location>
</feature>
<comment type="subcellular location">
    <subcellularLocation>
        <location evidence="1">Membrane</location>
        <topology evidence="1">Multi-pass membrane protein</topology>
    </subcellularLocation>
</comment>
<evidence type="ECO:0000313" key="7">
    <source>
        <dbReference type="EMBL" id="TGD43989.1"/>
    </source>
</evidence>
<evidence type="ECO:0000256" key="1">
    <source>
        <dbReference type="ARBA" id="ARBA00004141"/>
    </source>
</evidence>
<accession>A0ABY2KN11</accession>
<evidence type="ECO:0008006" key="9">
    <source>
        <dbReference type="Google" id="ProtNLM"/>
    </source>
</evidence>
<protein>
    <recommendedName>
        <fullName evidence="9">Multidrug resistance protein NorM</fullName>
    </recommendedName>
</protein>
<dbReference type="PANTHER" id="PTHR42893:SF46">
    <property type="entry name" value="PROTEIN DETOXIFICATION 44, CHLOROPLASTIC"/>
    <property type="match status" value="1"/>
</dbReference>
<dbReference type="InterPro" id="IPR044644">
    <property type="entry name" value="DinF-like"/>
</dbReference>